<dbReference type="EMBL" id="QGUI01000179">
    <property type="protein sequence ID" value="PZM99234.1"/>
    <property type="molecule type" value="Genomic_DNA"/>
</dbReference>
<reference evidence="1" key="4">
    <citation type="submission" date="2023-08" db="EMBL/GenBank/DDBJ databases">
        <authorList>
            <person name="Guima S.E.S."/>
            <person name="Martins L.F."/>
            <person name="Silva A.M."/>
            <person name="Setubal J.C."/>
        </authorList>
    </citation>
    <scope>NUCLEOTIDE SEQUENCE</scope>
    <source>
        <strain evidence="1">ZC4RG45</strain>
    </source>
</reference>
<gene>
    <name evidence="1" type="ORF">DIU77_002020</name>
    <name evidence="2" type="ORF">DIU77_06250</name>
</gene>
<sequence>MSNVSDVAMAAREVEEFVAAAGWDQPPQLFALVPTADILAEQPELAAQLNAEAALTPVAQDALPEAEDLGEALARITWPEAVRGCAICQEIVVLSPDAEESLPDDGDVARLQQAAAQHPERTEGRLVAAVSRDGTRACVLRLRGVAVDEDGEPVDELVEHPDLAPGLLDALAATFEP</sequence>
<dbReference type="STRING" id="1111738.GCA_000427905_03031"/>
<accession>A0A2W4JJE6</accession>
<dbReference type="AlphaFoldDB" id="A0A2W4JJE6"/>
<dbReference type="EMBL" id="QGUI02000011">
    <property type="protein sequence ID" value="MFO7191005.1"/>
    <property type="molecule type" value="Genomic_DNA"/>
</dbReference>
<proteinExistence type="predicted"/>
<evidence type="ECO:0000313" key="3">
    <source>
        <dbReference type="Proteomes" id="UP000249324"/>
    </source>
</evidence>
<evidence type="ECO:0000313" key="1">
    <source>
        <dbReference type="EMBL" id="MFO7191005.1"/>
    </source>
</evidence>
<comment type="caution">
    <text evidence="2">The sequence shown here is derived from an EMBL/GenBank/DDBJ whole genome shotgun (WGS) entry which is preliminary data.</text>
</comment>
<reference evidence="1 3" key="3">
    <citation type="journal article" date="2021" name="BMC Genomics">
        <title>Genome-resolved metagenome and metatranscriptome analyses of thermophilic composting reveal key bacterial players and their metabolic interactions.</title>
        <authorList>
            <person name="Braga L.P.P."/>
            <person name="Pereira R.V."/>
            <person name="Martins L.F."/>
            <person name="Moura L.M.S."/>
            <person name="Sanchez F.B."/>
            <person name="Patane J.S.L."/>
            <person name="da Silva A.M."/>
            <person name="Setubal J.C."/>
        </authorList>
    </citation>
    <scope>NUCLEOTIDE SEQUENCE [LARGE SCALE GENOMIC DNA]</scope>
    <source>
        <strain evidence="1">ZC4RG45</strain>
    </source>
</reference>
<reference evidence="2" key="2">
    <citation type="submission" date="2018-05" db="EMBL/GenBank/DDBJ databases">
        <authorList>
            <person name="Lanie J.A."/>
            <person name="Ng W.-L."/>
            <person name="Kazmierczak K.M."/>
            <person name="Andrzejewski T.M."/>
            <person name="Davidsen T.M."/>
            <person name="Wayne K.J."/>
            <person name="Tettelin H."/>
            <person name="Glass J.I."/>
            <person name="Rusch D."/>
            <person name="Podicherti R."/>
            <person name="Tsui H.-C.T."/>
            <person name="Winkler M.E."/>
        </authorList>
    </citation>
    <scope>NUCLEOTIDE SEQUENCE</scope>
    <source>
        <strain evidence="2">ZC4RG45</strain>
    </source>
</reference>
<evidence type="ECO:0000313" key="2">
    <source>
        <dbReference type="EMBL" id="PZM99234.1"/>
    </source>
</evidence>
<protein>
    <submittedName>
        <fullName evidence="1">PPA1309 family protein</fullName>
    </submittedName>
</protein>
<dbReference type="NCBIfam" id="NF040618">
    <property type="entry name" value="PPA1309_fam"/>
    <property type="match status" value="1"/>
</dbReference>
<reference evidence="1" key="1">
    <citation type="submission" date="2018-05" db="EMBL/GenBank/DDBJ databases">
        <authorList>
            <person name="Moura L."/>
            <person name="Setubal J.C."/>
        </authorList>
    </citation>
    <scope>NUCLEOTIDE SEQUENCE</scope>
    <source>
        <strain evidence="1">ZC4RG45</strain>
    </source>
</reference>
<dbReference type="InterPro" id="IPR047681">
    <property type="entry name" value="PPA1309-like"/>
</dbReference>
<name>A0A2W4JJE6_9PSEU</name>
<dbReference type="Proteomes" id="UP000249324">
    <property type="component" value="Unassembled WGS sequence"/>
</dbReference>
<organism evidence="2">
    <name type="scientific">Thermocrispum agreste</name>
    <dbReference type="NCBI Taxonomy" id="37925"/>
    <lineage>
        <taxon>Bacteria</taxon>
        <taxon>Bacillati</taxon>
        <taxon>Actinomycetota</taxon>
        <taxon>Actinomycetes</taxon>
        <taxon>Pseudonocardiales</taxon>
        <taxon>Pseudonocardiaceae</taxon>
        <taxon>Thermocrispum</taxon>
    </lineage>
</organism>